<dbReference type="Proteomes" id="UP000002970">
    <property type="component" value="Unassembled WGS sequence"/>
</dbReference>
<dbReference type="InterPro" id="IPR036465">
    <property type="entry name" value="vWFA_dom_sf"/>
</dbReference>
<feature type="region of interest" description="Disordered" evidence="1">
    <location>
        <begin position="226"/>
        <end position="248"/>
    </location>
</feature>
<keyword evidence="4" id="KW-1185">Reference proteome</keyword>
<organism evidence="3 4">
    <name type="scientific">Clostridium symbiosum (strain WAL-14163)</name>
    <dbReference type="NCBI Taxonomy" id="742740"/>
    <lineage>
        <taxon>Bacteria</taxon>
        <taxon>Bacillati</taxon>
        <taxon>Bacillota</taxon>
        <taxon>Clostridia</taxon>
        <taxon>Lachnospirales</taxon>
        <taxon>Lachnospiraceae</taxon>
        <taxon>Otoolea</taxon>
    </lineage>
</organism>
<evidence type="ECO:0000313" key="3">
    <source>
        <dbReference type="EMBL" id="EGA92903.1"/>
    </source>
</evidence>
<feature type="region of interest" description="Disordered" evidence="1">
    <location>
        <begin position="329"/>
        <end position="349"/>
    </location>
</feature>
<dbReference type="EMBL" id="ADLQ01000072">
    <property type="protein sequence ID" value="EGA92903.1"/>
    <property type="molecule type" value="Genomic_DNA"/>
</dbReference>
<evidence type="ECO:0000256" key="1">
    <source>
        <dbReference type="SAM" id="MobiDB-lite"/>
    </source>
</evidence>
<dbReference type="SUPFAM" id="SSF53300">
    <property type="entry name" value="vWA-like"/>
    <property type="match status" value="1"/>
</dbReference>
<dbReference type="PROSITE" id="PS50234">
    <property type="entry name" value="VWFA"/>
    <property type="match status" value="1"/>
</dbReference>
<protein>
    <recommendedName>
        <fullName evidence="2">VWFA domain-containing protein</fullName>
    </recommendedName>
</protein>
<dbReference type="PANTHER" id="PTHR41248:SF1">
    <property type="entry name" value="NORD PROTEIN"/>
    <property type="match status" value="1"/>
</dbReference>
<gene>
    <name evidence="3" type="ORF">HMPREF9474_03233</name>
</gene>
<evidence type="ECO:0000313" key="4">
    <source>
        <dbReference type="Proteomes" id="UP000002970"/>
    </source>
</evidence>
<accession>E7GQN8</accession>
<dbReference type="Gene3D" id="3.40.50.410">
    <property type="entry name" value="von Willebrand factor, type A domain"/>
    <property type="match status" value="1"/>
</dbReference>
<dbReference type="InterPro" id="IPR002035">
    <property type="entry name" value="VWF_A"/>
</dbReference>
<feature type="domain" description="VWFA" evidence="2">
    <location>
        <begin position="436"/>
        <end position="624"/>
    </location>
</feature>
<dbReference type="RefSeq" id="WP_003502430.1">
    <property type="nucleotide sequence ID" value="NZ_GL834313.1"/>
</dbReference>
<comment type="caution">
    <text evidence="3">The sequence shown here is derived from an EMBL/GenBank/DDBJ whole genome shotgun (WGS) entry which is preliminary data.</text>
</comment>
<evidence type="ECO:0000259" key="2">
    <source>
        <dbReference type="PROSITE" id="PS50234"/>
    </source>
</evidence>
<name>E7GQN8_CLOS6</name>
<proteinExistence type="predicted"/>
<dbReference type="STRING" id="1512.GCA_900049235_03492"/>
<dbReference type="eggNOG" id="COG4548">
    <property type="taxonomic scope" value="Bacteria"/>
</dbReference>
<dbReference type="PANTHER" id="PTHR41248">
    <property type="entry name" value="NORD PROTEIN"/>
    <property type="match status" value="1"/>
</dbReference>
<sequence>MMNRNNGTENTVPAEDMSIKEMSIKEMPANDISEEELETARIQNRLKNLLWTISGDYSLGTEVNAAVFKKSKYIALYDAVCKGGFARYFRPRTLEQYFEKAFLYGAEPSVLLPLSRLCIESAVWKKLAADRGGIAELRRMAFEDTLTKESGRLTHTDWGALEGCYLRYCLYKSPAGKSKQLWVDKIVSLQDAGDTIDIIRCLDEVYNGAYPKGFADEFKGFGLFEENPGRGRQSGSEEDEEDKPEKEEDRIVNLLDDHLQEEDDGKNKAQKPNAVVLEDESMALAKDYIELNYGKSYLTPKEQRQLNYQICTGAHKECKLHFSDGLLSRPDASAEGTSPAEEQPPLQDSADTYQMEYARRVLTENLEILKANQLMTRQNILSLADILKRALLTREEKEIFPDEYGKIRVDRLWNIGRTDNRKMFDREFIQEFTDFAVEILIDSSGSQQIRQSMVALQGYIISEALSLAEIPHRVMGFCTFGDYTVMRRYRDYDEPIEADKRILEFYGSANNRDGLAIRAAAHSLSARREENKILIVLSDGTPNDIIVSKSKSRLRVQYCNDYAVKDTAREVYSLRSKGIAVMGIFAGEEEALPAEKQIFGNEFAYIRKISDFSNVVGRYLKEQLMV</sequence>
<reference evidence="3 4" key="1">
    <citation type="submission" date="2010-12" db="EMBL/GenBank/DDBJ databases">
        <title>The Genome Sequence of Clostridium symbiosum strain WAL-14163.</title>
        <authorList>
            <person name="Earl A."/>
            <person name="Ward D."/>
            <person name="Feldgarden M."/>
            <person name="Gevers D."/>
            <person name="Finegold S.M."/>
            <person name="Summanen P.H."/>
            <person name="Molitoris D.R."/>
            <person name="Vaisanen M.L."/>
            <person name="Daigneault M."/>
            <person name="Young S.K."/>
            <person name="Zeng Q."/>
            <person name="Gargeya S."/>
            <person name="Fitzgerald M."/>
            <person name="Haas B."/>
            <person name="Abouelleil A."/>
            <person name="Alvarado L."/>
            <person name="Arachchi H.M."/>
            <person name="Berlin A."/>
            <person name="Brown A."/>
            <person name="Chapman S.B."/>
            <person name="Chen Z."/>
            <person name="Dunbar C."/>
            <person name="Freedman E."/>
            <person name="Gearin G."/>
            <person name="Gellesch M."/>
            <person name="Goldberg J."/>
            <person name="Griggs A."/>
            <person name="Gujja S."/>
            <person name="Heilman E."/>
            <person name="Heiman D."/>
            <person name="Howarth C."/>
            <person name="Larson L."/>
            <person name="Lui A."/>
            <person name="MacDonald P.J.P."/>
            <person name="Mehta T."/>
            <person name="Montmayeur A."/>
            <person name="Murphy C."/>
            <person name="Neiman D."/>
            <person name="Pearson M."/>
            <person name="Priest M."/>
            <person name="Roberts A."/>
            <person name="Saif S."/>
            <person name="Shea T."/>
            <person name="Shenoy N."/>
            <person name="Sisk P."/>
            <person name="Stolte C."/>
            <person name="Sykes S."/>
            <person name="White J."/>
            <person name="Yandava C."/>
            <person name="Nusbaum C."/>
            <person name="Birren B."/>
        </authorList>
    </citation>
    <scope>NUCLEOTIDE SEQUENCE [LARGE SCALE GENOMIC DNA]</scope>
    <source>
        <strain evidence="3 4">WAL-14163</strain>
    </source>
</reference>
<dbReference type="HOGENOM" id="CLU_033787_0_0_9"/>
<dbReference type="AlphaFoldDB" id="E7GQN8"/>
<dbReference type="InterPro" id="IPR051928">
    <property type="entry name" value="NorD/CobT"/>
</dbReference>